<dbReference type="GeneID" id="14014046"/>
<dbReference type="EMBL" id="JQ340774">
    <property type="protein sequence ID" value="AFB84065.1"/>
    <property type="molecule type" value="Genomic_DNA"/>
</dbReference>
<dbReference type="Proteomes" id="UP000008024">
    <property type="component" value="Segment"/>
</dbReference>
<name>H6WYL0_9CAUD</name>
<dbReference type="RefSeq" id="YP_007007053.1">
    <property type="nucleotide sequence ID" value="NC_019524.2"/>
</dbReference>
<evidence type="ECO:0000313" key="2">
    <source>
        <dbReference type="Proteomes" id="UP000008024"/>
    </source>
</evidence>
<proteinExistence type="predicted"/>
<accession>H6WYL0</accession>
<organism evidence="1 2">
    <name type="scientific">Hafnia phage Enc34</name>
    <dbReference type="NCBI Taxonomy" id="1150990"/>
    <lineage>
        <taxon>Viruses</taxon>
        <taxon>Duplodnaviria</taxon>
        <taxon>Heunggongvirae</taxon>
        <taxon>Uroviricota</taxon>
        <taxon>Caudoviricetes</taxon>
        <taxon>Casjensviridae</taxon>
        <taxon>Enchivirus</taxon>
        <taxon>Enchivirus Enc34</taxon>
    </lineage>
</organism>
<evidence type="ECO:0000313" key="1">
    <source>
        <dbReference type="EMBL" id="AFB84065.1"/>
    </source>
</evidence>
<sequence>MYKPLYAALKKAGVSVSRTWDNDRRYLRVNGRDSAYYILRYKTRNDGPYFYRVENNGVPVKSSSGFAVGSGLIDYFWFARAVLLENYAVNELGEVLPAGTCTYHTDEQKK</sequence>
<keyword evidence="2" id="KW-1185">Reference proteome</keyword>
<protein>
    <submittedName>
        <fullName evidence="1">Uncharacterized protein</fullName>
    </submittedName>
</protein>
<dbReference type="KEGG" id="vg:14014046"/>
<reference evidence="1 2" key="1">
    <citation type="journal article" date="2012" name="J. Virol.">
        <title>Complete Genome Sequence of the Enterobacter cancerogenus Bacteriophage Enc34.</title>
        <authorList>
            <person name="Kazaks A."/>
            <person name="Dislers A."/>
            <person name="Lipowsky G."/>
            <person name="Nikolajeva V."/>
            <person name="Tars K."/>
        </authorList>
    </citation>
    <scope>NUCLEOTIDE SEQUENCE [LARGE SCALE GENOMIC DNA]</scope>
</reference>